<evidence type="ECO:0000313" key="2">
    <source>
        <dbReference type="Proteomes" id="UP000271472"/>
    </source>
</evidence>
<dbReference type="Proteomes" id="UP000271472">
    <property type="component" value="Unassembled WGS sequence"/>
</dbReference>
<organism evidence="1 2">
    <name type="scientific">Slackia isoflavoniconvertens</name>
    <dbReference type="NCBI Taxonomy" id="572010"/>
    <lineage>
        <taxon>Bacteria</taxon>
        <taxon>Bacillati</taxon>
        <taxon>Actinomycetota</taxon>
        <taxon>Coriobacteriia</taxon>
        <taxon>Eggerthellales</taxon>
        <taxon>Eggerthellaceae</taxon>
        <taxon>Slackia</taxon>
    </lineage>
</organism>
<keyword evidence="2" id="KW-1185">Reference proteome</keyword>
<dbReference type="RefSeq" id="WP_123220147.1">
    <property type="nucleotide sequence ID" value="NZ_JACHYQ010000003.1"/>
</dbReference>
<proteinExistence type="predicted"/>
<sequence>MPDIKTLAAARNVDLVDTFTKSIAKLAKMLSACDPIKANVGETLHQKKITGKLSETSYVEGQEIPESKYTWADVATYEVAIKPYRKKTTLQEIKKRGYEAAVDATDSAMISDIQRGIKKDFVNVLAGEGTTAVTGKNLVATAANAWAALDNLVEDYSFGDVDVIYFVNPVDFAKQIADSEVFSAFGISYIENWAGLGTLVSTGSVAAGTIYATVKNNIKVYTASTEGDDLFGFYTDESGYIAINHSSELKSLAYDTVAYTGITFFAEYIDMVVKGTIAATV</sequence>
<dbReference type="OrthoDB" id="2177420at2"/>
<comment type="caution">
    <text evidence="1">The sequence shown here is derived from an EMBL/GenBank/DDBJ whole genome shotgun (WGS) entry which is preliminary data.</text>
</comment>
<dbReference type="AlphaFoldDB" id="A0A3N0I7K9"/>
<protein>
    <recommendedName>
        <fullName evidence="3">Phage major capsid protein</fullName>
    </recommendedName>
</protein>
<accession>A0A3N0I7K9</accession>
<evidence type="ECO:0008006" key="3">
    <source>
        <dbReference type="Google" id="ProtNLM"/>
    </source>
</evidence>
<evidence type="ECO:0000313" key="1">
    <source>
        <dbReference type="EMBL" id="RNM33014.1"/>
    </source>
</evidence>
<dbReference type="EMBL" id="QIBZ01000021">
    <property type="protein sequence ID" value="RNM33014.1"/>
    <property type="molecule type" value="Genomic_DNA"/>
</dbReference>
<dbReference type="GeneID" id="98663143"/>
<gene>
    <name evidence="1" type="ORF">DMP05_09090</name>
</gene>
<reference evidence="2" key="1">
    <citation type="submission" date="2018-05" db="EMBL/GenBank/DDBJ databases">
        <title>Genome Sequencing of selected type strains of the family Eggerthellaceae.</title>
        <authorList>
            <person name="Danylec N."/>
            <person name="Stoll D.A."/>
            <person name="Doetsch A."/>
            <person name="Huch M."/>
        </authorList>
    </citation>
    <scope>NUCLEOTIDE SEQUENCE [LARGE SCALE GENOMIC DNA]</scope>
    <source>
        <strain evidence="2">DSM 22006</strain>
    </source>
</reference>
<name>A0A3N0I7K9_9ACTN</name>